<dbReference type="EMBL" id="ML208707">
    <property type="protein sequence ID" value="TFK60988.1"/>
    <property type="molecule type" value="Genomic_DNA"/>
</dbReference>
<keyword evidence="2" id="KW-1185">Reference proteome</keyword>
<gene>
    <name evidence="1" type="ORF">BDN72DRAFT_904503</name>
</gene>
<sequence>MARGARTSPTTAPPIPKPSFRKIEDEESTQSGGVHDQQARSYGYNDFSDFQRPDHYTWHIEPLEIDLARQVEYDMDEQDKEWLDHINTERKKEQLDKVSYETLEILMDRLEKEWFDLTKNLLKPDLAMPSEDSTCAICDDSEGENSNAIVFCDRCNLAVHQDCYGVPYIPASHAFYAPTKVAHLSKQLVANGYTFLCTLGAGNEGHEWGVYGAYYRCRKGFEATVEIALHYIEAAFQAEESEDSDSPAHHVTNENSKSARASAKSYTLGPPLVPTLVVNRLIQYISKVVIRKKQEFVMTLCRYWSLKREARRGVPLLKRLHLEPWGVGSGSAALGGANDPDTLAHDKEFKLSMLQKLRQDLERVQELTILTRKRESRKLRQAKLMNDLSTSIFFPHERPLQEALNRIEKYAFVFKNPIILSQVPDYLTVVSRPMCWLNIEGKLSKHEYWSL</sequence>
<name>A0ACD3A5N0_9AGAR</name>
<reference evidence="1 2" key="1">
    <citation type="journal article" date="2019" name="Nat. Ecol. Evol.">
        <title>Megaphylogeny resolves global patterns of mushroom evolution.</title>
        <authorList>
            <person name="Varga T."/>
            <person name="Krizsan K."/>
            <person name="Foldi C."/>
            <person name="Dima B."/>
            <person name="Sanchez-Garcia M."/>
            <person name="Sanchez-Ramirez S."/>
            <person name="Szollosi G.J."/>
            <person name="Szarkandi J.G."/>
            <person name="Papp V."/>
            <person name="Albert L."/>
            <person name="Andreopoulos W."/>
            <person name="Angelini C."/>
            <person name="Antonin V."/>
            <person name="Barry K.W."/>
            <person name="Bougher N.L."/>
            <person name="Buchanan P."/>
            <person name="Buyck B."/>
            <person name="Bense V."/>
            <person name="Catcheside P."/>
            <person name="Chovatia M."/>
            <person name="Cooper J."/>
            <person name="Damon W."/>
            <person name="Desjardin D."/>
            <person name="Finy P."/>
            <person name="Geml J."/>
            <person name="Haridas S."/>
            <person name="Hughes K."/>
            <person name="Justo A."/>
            <person name="Karasinski D."/>
            <person name="Kautmanova I."/>
            <person name="Kiss B."/>
            <person name="Kocsube S."/>
            <person name="Kotiranta H."/>
            <person name="LaButti K.M."/>
            <person name="Lechner B.E."/>
            <person name="Liimatainen K."/>
            <person name="Lipzen A."/>
            <person name="Lukacs Z."/>
            <person name="Mihaltcheva S."/>
            <person name="Morgado L.N."/>
            <person name="Niskanen T."/>
            <person name="Noordeloos M.E."/>
            <person name="Ohm R.A."/>
            <person name="Ortiz-Santana B."/>
            <person name="Ovrebo C."/>
            <person name="Racz N."/>
            <person name="Riley R."/>
            <person name="Savchenko A."/>
            <person name="Shiryaev A."/>
            <person name="Soop K."/>
            <person name="Spirin V."/>
            <person name="Szebenyi C."/>
            <person name="Tomsovsky M."/>
            <person name="Tulloss R.E."/>
            <person name="Uehling J."/>
            <person name="Grigoriev I.V."/>
            <person name="Vagvolgyi C."/>
            <person name="Papp T."/>
            <person name="Martin F.M."/>
            <person name="Miettinen O."/>
            <person name="Hibbett D.S."/>
            <person name="Nagy L.G."/>
        </authorList>
    </citation>
    <scope>NUCLEOTIDE SEQUENCE [LARGE SCALE GENOMIC DNA]</scope>
    <source>
        <strain evidence="1 2">NL-1719</strain>
    </source>
</reference>
<proteinExistence type="predicted"/>
<dbReference type="Proteomes" id="UP000308600">
    <property type="component" value="Unassembled WGS sequence"/>
</dbReference>
<evidence type="ECO:0000313" key="1">
    <source>
        <dbReference type="EMBL" id="TFK60988.1"/>
    </source>
</evidence>
<accession>A0ACD3A5N0</accession>
<protein>
    <submittedName>
        <fullName evidence="1">Uncharacterized protein</fullName>
    </submittedName>
</protein>
<organism evidence="1 2">
    <name type="scientific">Pluteus cervinus</name>
    <dbReference type="NCBI Taxonomy" id="181527"/>
    <lineage>
        <taxon>Eukaryota</taxon>
        <taxon>Fungi</taxon>
        <taxon>Dikarya</taxon>
        <taxon>Basidiomycota</taxon>
        <taxon>Agaricomycotina</taxon>
        <taxon>Agaricomycetes</taxon>
        <taxon>Agaricomycetidae</taxon>
        <taxon>Agaricales</taxon>
        <taxon>Pluteineae</taxon>
        <taxon>Pluteaceae</taxon>
        <taxon>Pluteus</taxon>
    </lineage>
</organism>
<evidence type="ECO:0000313" key="2">
    <source>
        <dbReference type="Proteomes" id="UP000308600"/>
    </source>
</evidence>